<evidence type="ECO:0000256" key="3">
    <source>
        <dbReference type="ARBA" id="ARBA00022452"/>
    </source>
</evidence>
<evidence type="ECO:0000256" key="4">
    <source>
        <dbReference type="ARBA" id="ARBA00022692"/>
    </source>
</evidence>
<evidence type="ECO:0000256" key="2">
    <source>
        <dbReference type="ARBA" id="ARBA00022448"/>
    </source>
</evidence>
<evidence type="ECO:0000256" key="9">
    <source>
        <dbReference type="RuleBase" id="RU003357"/>
    </source>
</evidence>
<dbReference type="SUPFAM" id="SSF56935">
    <property type="entry name" value="Porins"/>
    <property type="match status" value="1"/>
</dbReference>
<evidence type="ECO:0000259" key="12">
    <source>
        <dbReference type="Pfam" id="PF07715"/>
    </source>
</evidence>
<comment type="similarity">
    <text evidence="8 9">Belongs to the TonB-dependent receptor family.</text>
</comment>
<comment type="caution">
    <text evidence="13">The sequence shown here is derived from an EMBL/GenBank/DDBJ whole genome shotgun (WGS) entry which is preliminary data.</text>
</comment>
<keyword evidence="2 8" id="KW-0813">Transport</keyword>
<dbReference type="GO" id="GO:0009279">
    <property type="term" value="C:cell outer membrane"/>
    <property type="evidence" value="ECO:0007669"/>
    <property type="project" value="UniProtKB-SubCell"/>
</dbReference>
<dbReference type="InterPro" id="IPR000531">
    <property type="entry name" value="Beta-barrel_TonB"/>
</dbReference>
<dbReference type="Gene3D" id="2.40.170.20">
    <property type="entry name" value="TonB-dependent receptor, beta-barrel domain"/>
    <property type="match status" value="1"/>
</dbReference>
<protein>
    <submittedName>
        <fullName evidence="13">TonB-dependent receptor</fullName>
    </submittedName>
</protein>
<evidence type="ECO:0000256" key="8">
    <source>
        <dbReference type="PROSITE-ProRule" id="PRU01360"/>
    </source>
</evidence>
<evidence type="ECO:0000256" key="5">
    <source>
        <dbReference type="ARBA" id="ARBA00023077"/>
    </source>
</evidence>
<evidence type="ECO:0000313" key="14">
    <source>
        <dbReference type="Proteomes" id="UP000317624"/>
    </source>
</evidence>
<evidence type="ECO:0000256" key="10">
    <source>
        <dbReference type="SAM" id="MobiDB-lite"/>
    </source>
</evidence>
<dbReference type="NCBIfam" id="TIGR04057">
    <property type="entry name" value="SusC_RagA_signa"/>
    <property type="match status" value="1"/>
</dbReference>
<dbReference type="InterPro" id="IPR023997">
    <property type="entry name" value="TonB-dep_OMP_SusC/RagA_CS"/>
</dbReference>
<dbReference type="EMBL" id="VMRJ01000001">
    <property type="protein sequence ID" value="TVT42582.1"/>
    <property type="molecule type" value="Genomic_DNA"/>
</dbReference>
<dbReference type="InterPro" id="IPR012910">
    <property type="entry name" value="Plug_dom"/>
</dbReference>
<dbReference type="InterPro" id="IPR023996">
    <property type="entry name" value="TonB-dep_OMP_SusC/RagA"/>
</dbReference>
<evidence type="ECO:0000313" key="13">
    <source>
        <dbReference type="EMBL" id="TVT42582.1"/>
    </source>
</evidence>
<keyword evidence="14" id="KW-1185">Reference proteome</keyword>
<dbReference type="SUPFAM" id="SSF49464">
    <property type="entry name" value="Carboxypeptidase regulatory domain-like"/>
    <property type="match status" value="1"/>
</dbReference>
<feature type="domain" description="TonB-dependent receptor plug" evidence="12">
    <location>
        <begin position="188"/>
        <end position="293"/>
    </location>
</feature>
<dbReference type="PROSITE" id="PS52016">
    <property type="entry name" value="TONB_DEPENDENT_REC_3"/>
    <property type="match status" value="1"/>
</dbReference>
<dbReference type="InterPro" id="IPR037066">
    <property type="entry name" value="Plug_dom_sf"/>
</dbReference>
<dbReference type="InterPro" id="IPR008969">
    <property type="entry name" value="CarboxyPept-like_regulatory"/>
</dbReference>
<keyword evidence="4 8" id="KW-0812">Transmembrane</keyword>
<dbReference type="Gene3D" id="2.60.40.1120">
    <property type="entry name" value="Carboxypeptidase-like, regulatory domain"/>
    <property type="match status" value="1"/>
</dbReference>
<evidence type="ECO:0000256" key="6">
    <source>
        <dbReference type="ARBA" id="ARBA00023136"/>
    </source>
</evidence>
<dbReference type="Gene3D" id="2.170.130.10">
    <property type="entry name" value="TonB-dependent receptor, plug domain"/>
    <property type="match status" value="1"/>
</dbReference>
<evidence type="ECO:0000256" key="1">
    <source>
        <dbReference type="ARBA" id="ARBA00004571"/>
    </source>
</evidence>
<dbReference type="InterPro" id="IPR036942">
    <property type="entry name" value="Beta-barrel_TonB_sf"/>
</dbReference>
<sequence>MLPLGGRAAGTFTSSFAPPFRAGAHRLLRNASRADFHIFPTQAGFGSSHTFLLMQAKSILLCGALLPLAVAAAPAAALPTEGAALGTARRAPAADTPVSGTVLDEKGAGLPGVTVVLKGTTIGTSTDADGRFSLRVPEGTANPTLVISYIGYERQEVAATGQGLSIKLTASAQALDEAVVIGFGSQEKRTVTNAVTTVQGAELSKLTVSDVGSALQGKAAGVTVTSAGSEPGSQPQILVRGISTINGNSPLYVVDGLPVNDINYLNPKDIATLTVLKDAASAAIYGSRAANGVVLITTKAGSVSAPVITVDATYGVSNPTRVPHMASASEYARIMNLAATNSGNQPVYANPDQYTQSTNWWDQIRQRGITQNYSLGLSGGSDKVQYSTGLSYYKERGLVRGTDFDRLVLRVKTQYQAAKHLKVGQDLNISMTNQKYLNNGSLFRDAFNDDPITSPRQDRNTGNPYDNYGASPTDIGNPLAVVERNDDKRNQYFLVGNVYANYEFIPGLIAETRFGTNTNFYERNAFSPFYTIDANERNQVNQVTREHNLYLYWNNTNTLTYTKSLGDHNFTALAAATFEKFRLNNEVASGQAIPSNDPSLRQLDAATANYNANGNTYTNTIASLIGRLTYDYKGRYLLSASIRRDGASVFPTNNRWGTFPSLSAGWLITDEEFMKSFETLNFLKLRASWGRVGNQNISTFSGAGFNGITNSAYTGTFSKTYYVTGDDRTAQVAVIQSNVPNPNVKWETVEDYDLGIDFGFFQNRLTATFDVFRRNTTDMLMAQAIPGHAGYGYNSPVTNIGSMKTNGLDFTVGYAENKGAFTYGLSINGTRAISKIGTLANGQALYSGNTPIFGRPSKTEEGGYVGAFYGYQNTGIFQNQGEIDSYKAANGTVIQPNAKPGDFRFADLNGDGVINADDQKYIGNPTPAMTFGVNLNMGYKGFDLQASLVGSLGNDIVNASKGWWYSGSYNYNKIAGLENTAWHGEGTSNTVPRITANDNNQNLTRFNNFYVENGSYARVRNLQVGYTFRKEVTNAMHMAGLRLYVSGQNLFTFTKYSGADPEIGYGRSYTDASSALNRGIDLGNYPTNRTYLVGANISF</sequence>
<keyword evidence="3 8" id="KW-1134">Transmembrane beta strand</keyword>
<gene>
    <name evidence="13" type="ORF">FNT36_00330</name>
</gene>
<dbReference type="Pfam" id="PF13715">
    <property type="entry name" value="CarbopepD_reg_2"/>
    <property type="match status" value="1"/>
</dbReference>
<evidence type="ECO:0000256" key="7">
    <source>
        <dbReference type="ARBA" id="ARBA00023237"/>
    </source>
</evidence>
<dbReference type="OrthoDB" id="9816550at2"/>
<accession>A0A558C1K3</accession>
<evidence type="ECO:0000259" key="11">
    <source>
        <dbReference type="Pfam" id="PF00593"/>
    </source>
</evidence>
<organism evidence="13 14">
    <name type="scientific">Hymenobacter setariae</name>
    <dbReference type="NCBI Taxonomy" id="2594794"/>
    <lineage>
        <taxon>Bacteria</taxon>
        <taxon>Pseudomonadati</taxon>
        <taxon>Bacteroidota</taxon>
        <taxon>Cytophagia</taxon>
        <taxon>Cytophagales</taxon>
        <taxon>Hymenobacteraceae</taxon>
        <taxon>Hymenobacter</taxon>
    </lineage>
</organism>
<dbReference type="AlphaFoldDB" id="A0A558C1K3"/>
<comment type="subcellular location">
    <subcellularLocation>
        <location evidence="1 8">Cell outer membrane</location>
        <topology evidence="1 8">Multi-pass membrane protein</topology>
    </subcellularLocation>
</comment>
<keyword evidence="7 8" id="KW-0998">Cell outer membrane</keyword>
<dbReference type="Pfam" id="PF07715">
    <property type="entry name" value="Plug"/>
    <property type="match status" value="1"/>
</dbReference>
<feature type="domain" description="TonB-dependent receptor-like beta-barrel" evidence="11">
    <location>
        <begin position="448"/>
        <end position="1050"/>
    </location>
</feature>
<feature type="region of interest" description="Disordered" evidence="10">
    <location>
        <begin position="448"/>
        <end position="470"/>
    </location>
</feature>
<reference evidence="13 14" key="1">
    <citation type="submission" date="2019-07" db="EMBL/GenBank/DDBJ databases">
        <title>Hymenobacter sp. straun FUR1 Genome sequencing and assembly.</title>
        <authorList>
            <person name="Chhetri G."/>
        </authorList>
    </citation>
    <scope>NUCLEOTIDE SEQUENCE [LARGE SCALE GENOMIC DNA]</scope>
    <source>
        <strain evidence="13 14">Fur1</strain>
    </source>
</reference>
<keyword evidence="13" id="KW-0675">Receptor</keyword>
<dbReference type="Pfam" id="PF00593">
    <property type="entry name" value="TonB_dep_Rec_b-barrel"/>
    <property type="match status" value="1"/>
</dbReference>
<keyword evidence="6 8" id="KW-0472">Membrane</keyword>
<keyword evidence="5 9" id="KW-0798">TonB box</keyword>
<proteinExistence type="inferred from homology"/>
<dbReference type="Proteomes" id="UP000317624">
    <property type="component" value="Unassembled WGS sequence"/>
</dbReference>
<name>A0A558C1K3_9BACT</name>
<dbReference type="InterPro" id="IPR039426">
    <property type="entry name" value="TonB-dep_rcpt-like"/>
</dbReference>
<dbReference type="NCBIfam" id="TIGR04056">
    <property type="entry name" value="OMP_RagA_SusC"/>
    <property type="match status" value="1"/>
</dbReference>